<dbReference type="AlphaFoldDB" id="A0AAD7CZ00"/>
<sequence>MTVWLTLNSTPDTEQVTLGPGLGVQNQSIGGYFLRPYHPDVACKQAVYEDQFDQMQSLFFQIGDPRSLKSTLGGTTNKIYLITADLGSNSGSRLDFIVHHLHSSGRIHAPSSLKCFWRRVSETERANRTTKFGAVPGIFEAVVSVVWDLGRLGWYPGIRYTYIPPGQSLDETGRRVRAGYSLTMLGDCERRIVLEVGEEAAGGLNVTGGMVKASAGFQARGCARDEFGRWCKGNR</sequence>
<dbReference type="EMBL" id="JARKIE010000182">
    <property type="protein sequence ID" value="KAJ7670330.1"/>
    <property type="molecule type" value="Genomic_DNA"/>
</dbReference>
<keyword evidence="2" id="KW-1185">Reference proteome</keyword>
<organism evidence="1 2">
    <name type="scientific">Mycena rosella</name>
    <name type="common">Pink bonnet</name>
    <name type="synonym">Agaricus rosellus</name>
    <dbReference type="NCBI Taxonomy" id="1033263"/>
    <lineage>
        <taxon>Eukaryota</taxon>
        <taxon>Fungi</taxon>
        <taxon>Dikarya</taxon>
        <taxon>Basidiomycota</taxon>
        <taxon>Agaricomycotina</taxon>
        <taxon>Agaricomycetes</taxon>
        <taxon>Agaricomycetidae</taxon>
        <taxon>Agaricales</taxon>
        <taxon>Marasmiineae</taxon>
        <taxon>Mycenaceae</taxon>
        <taxon>Mycena</taxon>
    </lineage>
</organism>
<comment type="caution">
    <text evidence="1">The sequence shown here is derived from an EMBL/GenBank/DDBJ whole genome shotgun (WGS) entry which is preliminary data.</text>
</comment>
<evidence type="ECO:0000313" key="2">
    <source>
        <dbReference type="Proteomes" id="UP001221757"/>
    </source>
</evidence>
<dbReference type="Proteomes" id="UP001221757">
    <property type="component" value="Unassembled WGS sequence"/>
</dbReference>
<evidence type="ECO:0000313" key="1">
    <source>
        <dbReference type="EMBL" id="KAJ7670330.1"/>
    </source>
</evidence>
<proteinExistence type="predicted"/>
<reference evidence="1" key="1">
    <citation type="submission" date="2023-03" db="EMBL/GenBank/DDBJ databases">
        <title>Massive genome expansion in bonnet fungi (Mycena s.s.) driven by repeated elements and novel gene families across ecological guilds.</title>
        <authorList>
            <consortium name="Lawrence Berkeley National Laboratory"/>
            <person name="Harder C.B."/>
            <person name="Miyauchi S."/>
            <person name="Viragh M."/>
            <person name="Kuo A."/>
            <person name="Thoen E."/>
            <person name="Andreopoulos B."/>
            <person name="Lu D."/>
            <person name="Skrede I."/>
            <person name="Drula E."/>
            <person name="Henrissat B."/>
            <person name="Morin E."/>
            <person name="Kohler A."/>
            <person name="Barry K."/>
            <person name="LaButti K."/>
            <person name="Morin E."/>
            <person name="Salamov A."/>
            <person name="Lipzen A."/>
            <person name="Mereny Z."/>
            <person name="Hegedus B."/>
            <person name="Baldrian P."/>
            <person name="Stursova M."/>
            <person name="Weitz H."/>
            <person name="Taylor A."/>
            <person name="Grigoriev I.V."/>
            <person name="Nagy L.G."/>
            <person name="Martin F."/>
            <person name="Kauserud H."/>
        </authorList>
    </citation>
    <scope>NUCLEOTIDE SEQUENCE</scope>
    <source>
        <strain evidence="1">CBHHK067</strain>
    </source>
</reference>
<accession>A0AAD7CZ00</accession>
<protein>
    <submittedName>
        <fullName evidence="1">Uncharacterized protein</fullName>
    </submittedName>
</protein>
<name>A0AAD7CZ00_MYCRO</name>
<gene>
    <name evidence="1" type="ORF">B0H17DRAFT_1141918</name>
</gene>